<evidence type="ECO:0000313" key="2">
    <source>
        <dbReference type="Proteomes" id="UP000015340"/>
    </source>
</evidence>
<comment type="caution">
    <text evidence="1">The sequence shown here is derived from an EMBL/GenBank/DDBJ whole genome shotgun (WGS) entry which is preliminary data.</text>
</comment>
<organism evidence="1 2">
    <name type="scientific">Streptococcus oralis subsp. tigurinus 2426</name>
    <dbReference type="NCBI Taxonomy" id="1333865"/>
    <lineage>
        <taxon>Bacteria</taxon>
        <taxon>Bacillati</taxon>
        <taxon>Bacillota</taxon>
        <taxon>Bacilli</taxon>
        <taxon>Lactobacillales</taxon>
        <taxon>Streptococcaceae</taxon>
        <taxon>Streptococcus</taxon>
    </lineage>
</organism>
<dbReference type="EMBL" id="ASXA01000002">
    <property type="protein sequence ID" value="EPX90734.1"/>
    <property type="molecule type" value="Genomic_DNA"/>
</dbReference>
<proteinExistence type="predicted"/>
<dbReference type="RefSeq" id="WP_021164696.1">
    <property type="nucleotide sequence ID" value="NZ_ASXA01000002.1"/>
</dbReference>
<gene>
    <name evidence="1" type="ORF">L698_05640</name>
</gene>
<evidence type="ECO:0000313" key="1">
    <source>
        <dbReference type="EMBL" id="EPX90734.1"/>
    </source>
</evidence>
<sequence>MLEKLDENKFKEVFGKKIWLTPSNPRGEYLGHYGVQWGTGNNEFFWNQYFMNLDIDSNNNIVNFSFKVHIAGERENN</sequence>
<dbReference type="Proteomes" id="UP000015340">
    <property type="component" value="Unassembled WGS sequence"/>
</dbReference>
<name>S9SWK8_STROR</name>
<dbReference type="AlphaFoldDB" id="S9SWK8"/>
<reference evidence="1 2" key="1">
    <citation type="journal article" date="2014" name="J. Clin. Microbiol.">
        <title>Characterization of Streptococcus tigurinus Small-Colony Variants Causing Prosthetic Joint Infection by Comparative Whole-Genome Analyses.</title>
        <authorList>
            <person name="Zbinden A."/>
            <person name="Quiblier C."/>
            <person name="Hernandez D."/>
            <person name="Herzog K."/>
            <person name="Bodler P."/>
            <person name="Senn M.M."/>
            <person name="Gizard Y."/>
            <person name="Schrenzel J."/>
            <person name="Francois P."/>
        </authorList>
    </citation>
    <scope>NUCLEOTIDE SEQUENCE [LARGE SCALE GENOMIC DNA]</scope>
    <source>
        <strain evidence="1 2">2426</strain>
    </source>
</reference>
<protein>
    <submittedName>
        <fullName evidence="1">Uncharacterized protein</fullName>
    </submittedName>
</protein>
<accession>S9SWK8</accession>